<dbReference type="OrthoDB" id="1621027at2759"/>
<gene>
    <name evidence="2" type="ORF">IFM89_025869</name>
</gene>
<organism evidence="2 3">
    <name type="scientific">Coptis chinensis</name>
    <dbReference type="NCBI Taxonomy" id="261450"/>
    <lineage>
        <taxon>Eukaryota</taxon>
        <taxon>Viridiplantae</taxon>
        <taxon>Streptophyta</taxon>
        <taxon>Embryophyta</taxon>
        <taxon>Tracheophyta</taxon>
        <taxon>Spermatophyta</taxon>
        <taxon>Magnoliopsida</taxon>
        <taxon>Ranunculales</taxon>
        <taxon>Ranunculaceae</taxon>
        <taxon>Coptidoideae</taxon>
        <taxon>Coptis</taxon>
    </lineage>
</organism>
<name>A0A835LJG9_9MAGN</name>
<accession>A0A835LJG9</accession>
<dbReference type="AlphaFoldDB" id="A0A835LJG9"/>
<reference evidence="2 3" key="1">
    <citation type="submission" date="2020-10" db="EMBL/GenBank/DDBJ databases">
        <title>The Coptis chinensis genome and diversification of protoberbering-type alkaloids.</title>
        <authorList>
            <person name="Wang B."/>
            <person name="Shu S."/>
            <person name="Song C."/>
            <person name="Liu Y."/>
        </authorList>
    </citation>
    <scope>NUCLEOTIDE SEQUENCE [LARGE SCALE GENOMIC DNA]</scope>
    <source>
        <strain evidence="2">HL-2020</strain>
        <tissue evidence="2">Leaf</tissue>
    </source>
</reference>
<protein>
    <submittedName>
        <fullName evidence="2">Uncharacterized protein</fullName>
    </submittedName>
</protein>
<feature type="region of interest" description="Disordered" evidence="1">
    <location>
        <begin position="1"/>
        <end position="20"/>
    </location>
</feature>
<feature type="compositionally biased region" description="Basic and acidic residues" evidence="1">
    <location>
        <begin position="1"/>
        <end position="15"/>
    </location>
</feature>
<dbReference type="Gene3D" id="3.40.50.720">
    <property type="entry name" value="NAD(P)-binding Rossmann-like Domain"/>
    <property type="match status" value="1"/>
</dbReference>
<keyword evidence="3" id="KW-1185">Reference proteome</keyword>
<dbReference type="EMBL" id="JADFTS010000009">
    <property type="protein sequence ID" value="KAF9589586.1"/>
    <property type="molecule type" value="Genomic_DNA"/>
</dbReference>
<comment type="caution">
    <text evidence="2">The sequence shown here is derived from an EMBL/GenBank/DDBJ whole genome shotgun (WGS) entry which is preliminary data.</text>
</comment>
<dbReference type="Proteomes" id="UP000631114">
    <property type="component" value="Unassembled WGS sequence"/>
</dbReference>
<sequence length="146" mass="16661">MESERYQIKREKERELEEQEREGIYSTIALSPFDESHDELCNNTPVVSDVQEVRGEDSIITWSCSAQDYNTLLQQTGGYEDYKLFNSTSPVDGTDLLKLALQPTRVPSGIVKGYSGDAWFPQPAPKDHPWRYMPNQAMTPHISGNY</sequence>
<evidence type="ECO:0000313" key="2">
    <source>
        <dbReference type="EMBL" id="KAF9589586.1"/>
    </source>
</evidence>
<evidence type="ECO:0000256" key="1">
    <source>
        <dbReference type="SAM" id="MobiDB-lite"/>
    </source>
</evidence>
<evidence type="ECO:0000313" key="3">
    <source>
        <dbReference type="Proteomes" id="UP000631114"/>
    </source>
</evidence>
<proteinExistence type="predicted"/>